<keyword evidence="2" id="KW-0479">Metal-binding</keyword>
<comment type="caution">
    <text evidence="5">The sequence shown here is derived from an EMBL/GenBank/DDBJ whole genome shotgun (WGS) entry which is preliminary data.</text>
</comment>
<dbReference type="SUPFAM" id="SSF88723">
    <property type="entry name" value="PIN domain-like"/>
    <property type="match status" value="1"/>
</dbReference>
<dbReference type="GO" id="GO:0004521">
    <property type="term" value="F:RNA endonuclease activity"/>
    <property type="evidence" value="ECO:0007669"/>
    <property type="project" value="TreeGrafter"/>
</dbReference>
<sequence length="167" mass="18885">MENLGTEEKEILVPDTSALLTGTVDLTDSRILIPSGVIVEIKRGKPARILLDHEPILKVVSPKEESIRQVKEAARSSGDLTYLSETDIEVLSVAFERKGIILTNDYSIQNVAKRMQINFKPCGIKPIDEEITWAFRCKGCRTIHKESIKECRICGHKVVRYKQVEQH</sequence>
<dbReference type="InterPro" id="IPR039907">
    <property type="entry name" value="NOB1"/>
</dbReference>
<dbReference type="InterPro" id="IPR029060">
    <property type="entry name" value="PIN-like_dom_sf"/>
</dbReference>
<evidence type="ECO:0000256" key="3">
    <source>
        <dbReference type="ARBA" id="ARBA00022801"/>
    </source>
</evidence>
<evidence type="ECO:0000256" key="2">
    <source>
        <dbReference type="ARBA" id="ARBA00022723"/>
    </source>
</evidence>
<dbReference type="GO" id="GO:0046872">
    <property type="term" value="F:metal ion binding"/>
    <property type="evidence" value="ECO:0007669"/>
    <property type="project" value="UniProtKB-KW"/>
</dbReference>
<keyword evidence="1" id="KW-0540">Nuclease</keyword>
<dbReference type="PANTHER" id="PTHR12814:SF2">
    <property type="entry name" value="RNA-BINDING PROTEIN NOB1"/>
    <property type="match status" value="1"/>
</dbReference>
<organism evidence="5">
    <name type="scientific">mine drainage metagenome</name>
    <dbReference type="NCBI Taxonomy" id="410659"/>
    <lineage>
        <taxon>unclassified sequences</taxon>
        <taxon>metagenomes</taxon>
        <taxon>ecological metagenomes</taxon>
    </lineage>
</organism>
<gene>
    <name evidence="5" type="ORF">B1A_00258</name>
</gene>
<name>T1CEQ5_9ZZZZ</name>
<feature type="domain" description="Ribonuclease PIN" evidence="4">
    <location>
        <begin position="12"/>
        <end position="95"/>
    </location>
</feature>
<reference evidence="5" key="2">
    <citation type="journal article" date="2014" name="ISME J.">
        <title>Microbial stratification in low pH oxic and suboxic macroscopic growths along an acid mine drainage.</title>
        <authorList>
            <person name="Mendez-Garcia C."/>
            <person name="Mesa V."/>
            <person name="Sprenger R.R."/>
            <person name="Richter M."/>
            <person name="Diez M.S."/>
            <person name="Solano J."/>
            <person name="Bargiela R."/>
            <person name="Golyshina O.V."/>
            <person name="Manteca A."/>
            <person name="Ramos J.L."/>
            <person name="Gallego J.R."/>
            <person name="Llorente I."/>
            <person name="Martins Dos Santos V.A."/>
            <person name="Jensen O.N."/>
            <person name="Pelaez A.I."/>
            <person name="Sanchez J."/>
            <person name="Ferrer M."/>
        </authorList>
    </citation>
    <scope>NUCLEOTIDE SEQUENCE</scope>
</reference>
<protein>
    <recommendedName>
        <fullName evidence="4">Ribonuclease PIN domain-containing protein</fullName>
    </recommendedName>
</protein>
<dbReference type="AlphaFoldDB" id="T1CEQ5"/>
<reference evidence="5" key="1">
    <citation type="submission" date="2013-08" db="EMBL/GenBank/DDBJ databases">
        <authorList>
            <person name="Mendez C."/>
            <person name="Richter M."/>
            <person name="Ferrer M."/>
            <person name="Sanchez J."/>
        </authorList>
    </citation>
    <scope>NUCLEOTIDE SEQUENCE</scope>
</reference>
<accession>T1CEQ5</accession>
<keyword evidence="3" id="KW-0378">Hydrolase</keyword>
<evidence type="ECO:0000259" key="4">
    <source>
        <dbReference type="Pfam" id="PF17146"/>
    </source>
</evidence>
<dbReference type="InterPro" id="IPR033411">
    <property type="entry name" value="Ribonuclease_PIN"/>
</dbReference>
<proteinExistence type="predicted"/>
<dbReference type="CDD" id="cd09876">
    <property type="entry name" value="PIN_Nob1-like"/>
    <property type="match status" value="1"/>
</dbReference>
<dbReference type="GO" id="GO:0030688">
    <property type="term" value="C:preribosome, small subunit precursor"/>
    <property type="evidence" value="ECO:0007669"/>
    <property type="project" value="TreeGrafter"/>
</dbReference>
<evidence type="ECO:0000313" key="5">
    <source>
        <dbReference type="EMBL" id="EQD81032.1"/>
    </source>
</evidence>
<dbReference type="Gene3D" id="3.40.50.1010">
    <property type="entry name" value="5'-nuclease"/>
    <property type="match status" value="1"/>
</dbReference>
<dbReference type="Pfam" id="PF17146">
    <property type="entry name" value="PIN_6"/>
    <property type="match status" value="1"/>
</dbReference>
<dbReference type="GO" id="GO:0016787">
    <property type="term" value="F:hydrolase activity"/>
    <property type="evidence" value="ECO:0007669"/>
    <property type="project" value="UniProtKB-KW"/>
</dbReference>
<dbReference type="PANTHER" id="PTHR12814">
    <property type="entry name" value="RNA-BINDING PROTEIN NOB1"/>
    <property type="match status" value="1"/>
</dbReference>
<dbReference type="EMBL" id="AUZX01000195">
    <property type="protein sequence ID" value="EQD81032.1"/>
    <property type="molecule type" value="Genomic_DNA"/>
</dbReference>
<dbReference type="GO" id="GO:0030490">
    <property type="term" value="P:maturation of SSU-rRNA"/>
    <property type="evidence" value="ECO:0007669"/>
    <property type="project" value="TreeGrafter"/>
</dbReference>
<evidence type="ECO:0000256" key="1">
    <source>
        <dbReference type="ARBA" id="ARBA00022722"/>
    </source>
</evidence>